<reference evidence="4 5" key="1">
    <citation type="submission" date="2020-08" db="EMBL/GenBank/DDBJ databases">
        <title>Novel species isolated from subtropical streams in China.</title>
        <authorList>
            <person name="Lu H."/>
        </authorList>
    </citation>
    <scope>NUCLEOTIDE SEQUENCE [LARGE SCALE GENOMIC DNA]</scope>
    <source>
        <strain evidence="4 5">NL8W</strain>
    </source>
</reference>
<dbReference type="PANTHER" id="PTHR47690">
    <property type="entry name" value="GLUCOKINASE"/>
    <property type="match status" value="1"/>
</dbReference>
<dbReference type="InterPro" id="IPR050201">
    <property type="entry name" value="Bacterial_glucokinase"/>
</dbReference>
<organism evidence="4 5">
    <name type="scientific">Undibacterium umbellatum</name>
    <dbReference type="NCBI Taxonomy" id="2762300"/>
    <lineage>
        <taxon>Bacteria</taxon>
        <taxon>Pseudomonadati</taxon>
        <taxon>Pseudomonadota</taxon>
        <taxon>Betaproteobacteria</taxon>
        <taxon>Burkholderiales</taxon>
        <taxon>Oxalobacteraceae</taxon>
        <taxon>Undibacterium</taxon>
    </lineage>
</organism>
<keyword evidence="2" id="KW-0418">Kinase</keyword>
<keyword evidence="5" id="KW-1185">Reference proteome</keyword>
<dbReference type="Pfam" id="PF02685">
    <property type="entry name" value="Glucokinase"/>
    <property type="match status" value="1"/>
</dbReference>
<dbReference type="PANTHER" id="PTHR47690:SF1">
    <property type="entry name" value="GLUCOKINASE"/>
    <property type="match status" value="1"/>
</dbReference>
<evidence type="ECO:0000256" key="1">
    <source>
        <dbReference type="ARBA" id="ARBA00022679"/>
    </source>
</evidence>
<comment type="caution">
    <text evidence="4">The sequence shown here is derived from an EMBL/GenBank/DDBJ whole genome shotgun (WGS) entry which is preliminary data.</text>
</comment>
<proteinExistence type="inferred from homology"/>
<accession>A0ABR6Z8B6</accession>
<evidence type="ECO:0000256" key="2">
    <source>
        <dbReference type="ARBA" id="ARBA00022777"/>
    </source>
</evidence>
<dbReference type="Gene3D" id="3.30.420.40">
    <property type="match status" value="1"/>
</dbReference>
<dbReference type="EMBL" id="JACOFX010000004">
    <property type="protein sequence ID" value="MBC3907913.1"/>
    <property type="molecule type" value="Genomic_DNA"/>
</dbReference>
<keyword evidence="1" id="KW-0808">Transferase</keyword>
<protein>
    <submittedName>
        <fullName evidence="4">Glucokinase</fullName>
    </submittedName>
</protein>
<name>A0ABR6Z8B6_9BURK</name>
<evidence type="ECO:0000256" key="3">
    <source>
        <dbReference type="RuleBase" id="RU004046"/>
    </source>
</evidence>
<gene>
    <name evidence="4" type="ORF">H8L47_10070</name>
</gene>
<dbReference type="RefSeq" id="WP_186953471.1">
    <property type="nucleotide sequence ID" value="NZ_JACOFX010000004.1"/>
</dbReference>
<dbReference type="NCBIfam" id="NF009073">
    <property type="entry name" value="PRK12408.1"/>
    <property type="match status" value="1"/>
</dbReference>
<evidence type="ECO:0000313" key="5">
    <source>
        <dbReference type="Proteomes" id="UP000646911"/>
    </source>
</evidence>
<dbReference type="Proteomes" id="UP000646911">
    <property type="component" value="Unassembled WGS sequence"/>
</dbReference>
<dbReference type="SUPFAM" id="SSF53067">
    <property type="entry name" value="Actin-like ATPase domain"/>
    <property type="match status" value="1"/>
</dbReference>
<evidence type="ECO:0000313" key="4">
    <source>
        <dbReference type="EMBL" id="MBC3907913.1"/>
    </source>
</evidence>
<comment type="similarity">
    <text evidence="3">Belongs to the bacterial glucokinase family.</text>
</comment>
<dbReference type="CDD" id="cd24008">
    <property type="entry name" value="ASKHA_NBD_GLK"/>
    <property type="match status" value="1"/>
</dbReference>
<dbReference type="Gene3D" id="3.40.367.20">
    <property type="match status" value="1"/>
</dbReference>
<dbReference type="InterPro" id="IPR003836">
    <property type="entry name" value="Glucokinase"/>
</dbReference>
<dbReference type="InterPro" id="IPR043129">
    <property type="entry name" value="ATPase_NBD"/>
</dbReference>
<sequence length="329" mass="34841">MSTLLSNQLIVADVGGTHARFAIAGLNPHGEPELRDYHRFACADYSSLAAIIRAYREMTDKQLNQANSQASIAIAGVIQQDQVRNSNLPWPVSRMQTMQESGLAQLRFVNDFAALAWSVPVINAADALILNPGNAPALVGPVLVVGPGTGLGAAVWLPGPPSQVLATEAGHAALAAGNPQEALLLAQCWKSTPHVDNEMFLSGPGLLRLYRTLALMQGKASTLETPAQVSAAAIAGQDSIAQEAVETFCALLGSLLGDLAIYYGAQAVYLAGGIPAQISELLQKSDFRNRFLNKGVMRAVVENVPVYLIEPGQLALLGAAQWNWQTGVR</sequence>